<dbReference type="Proteomes" id="UP000249254">
    <property type="component" value="Unassembled WGS sequence"/>
</dbReference>
<sequence length="172" mass="17693">MTPTTPAWLAATAVALGAMAPTIALSHPSGAAPAARHAWALAGEAAAAARVVDAFHAALKTGEPDKAAALLASDVLVFEAGGAERSKADYAAAHLAADAKFEGAAESTPQQRTGAASGGLAWIATEGRVRSQSGEKVVDRLTTETMILRRTPEGWRIVHIHWSSRAASPPLR</sequence>
<evidence type="ECO:0000256" key="1">
    <source>
        <dbReference type="SAM" id="SignalP"/>
    </source>
</evidence>
<dbReference type="InterPro" id="IPR032710">
    <property type="entry name" value="NTF2-like_dom_sf"/>
</dbReference>
<evidence type="ECO:0000259" key="2">
    <source>
        <dbReference type="Pfam" id="PF13474"/>
    </source>
</evidence>
<dbReference type="Gene3D" id="3.10.450.50">
    <property type="match status" value="1"/>
</dbReference>
<dbReference type="RefSeq" id="WP_111527846.1">
    <property type="nucleotide sequence ID" value="NZ_JBHRSG010000002.1"/>
</dbReference>
<proteinExistence type="predicted"/>
<evidence type="ECO:0000313" key="4">
    <source>
        <dbReference type="Proteomes" id="UP000249254"/>
    </source>
</evidence>
<dbReference type="OrthoDB" id="6196903at2"/>
<keyword evidence="4" id="KW-1185">Reference proteome</keyword>
<feature type="chain" id="PRO_5016296642" evidence="1">
    <location>
        <begin position="27"/>
        <end position="172"/>
    </location>
</feature>
<comment type="caution">
    <text evidence="3">The sequence shown here is derived from an EMBL/GenBank/DDBJ whole genome shotgun (WGS) entry which is preliminary data.</text>
</comment>
<dbReference type="EMBL" id="QFYQ01000001">
    <property type="protein sequence ID" value="RAK54095.1"/>
    <property type="molecule type" value="Genomic_DNA"/>
</dbReference>
<accession>A0A328AHW0</accession>
<dbReference type="Pfam" id="PF13474">
    <property type="entry name" value="SnoaL_3"/>
    <property type="match status" value="1"/>
</dbReference>
<protein>
    <submittedName>
        <fullName evidence="3">DUF4440 domain-containing protein</fullName>
    </submittedName>
</protein>
<keyword evidence="1" id="KW-0732">Signal</keyword>
<reference evidence="4" key="1">
    <citation type="submission" date="2018-05" db="EMBL/GenBank/DDBJ databases">
        <authorList>
            <person name="Li X."/>
        </authorList>
    </citation>
    <scope>NUCLEOTIDE SEQUENCE [LARGE SCALE GENOMIC DNA]</scope>
    <source>
        <strain evidence="4">LX32</strain>
    </source>
</reference>
<dbReference type="AlphaFoldDB" id="A0A328AHW0"/>
<feature type="signal peptide" evidence="1">
    <location>
        <begin position="1"/>
        <end position="26"/>
    </location>
</feature>
<dbReference type="SUPFAM" id="SSF54427">
    <property type="entry name" value="NTF2-like"/>
    <property type="match status" value="1"/>
</dbReference>
<feature type="domain" description="SnoaL-like" evidence="2">
    <location>
        <begin position="51"/>
        <end position="164"/>
    </location>
</feature>
<organism evidence="3 4">
    <name type="scientific">Phenylobacterium soli</name>
    <dbReference type="NCBI Taxonomy" id="2170551"/>
    <lineage>
        <taxon>Bacteria</taxon>
        <taxon>Pseudomonadati</taxon>
        <taxon>Pseudomonadota</taxon>
        <taxon>Alphaproteobacteria</taxon>
        <taxon>Caulobacterales</taxon>
        <taxon>Caulobacteraceae</taxon>
        <taxon>Phenylobacterium</taxon>
    </lineage>
</organism>
<name>A0A328AHW0_9CAUL</name>
<dbReference type="InterPro" id="IPR037401">
    <property type="entry name" value="SnoaL-like"/>
</dbReference>
<gene>
    <name evidence="3" type="ORF">DJ017_05950</name>
</gene>
<evidence type="ECO:0000313" key="3">
    <source>
        <dbReference type="EMBL" id="RAK54095.1"/>
    </source>
</evidence>